<reference evidence="4" key="1">
    <citation type="submission" date="2012-06" db="EMBL/GenBank/DDBJ databases">
        <title>Complete sequence of chromosome of Desulfomonile tiedjei DSM 6799.</title>
        <authorList>
            <person name="Lucas S."/>
            <person name="Copeland A."/>
            <person name="Lapidus A."/>
            <person name="Glavina del Rio T."/>
            <person name="Dalin E."/>
            <person name="Tice H."/>
            <person name="Bruce D."/>
            <person name="Goodwin L."/>
            <person name="Pitluck S."/>
            <person name="Peters L."/>
            <person name="Ovchinnikova G."/>
            <person name="Zeytun A."/>
            <person name="Lu M."/>
            <person name="Kyrpides N."/>
            <person name="Mavromatis K."/>
            <person name="Ivanova N."/>
            <person name="Brettin T."/>
            <person name="Detter J.C."/>
            <person name="Han C."/>
            <person name="Larimer F."/>
            <person name="Land M."/>
            <person name="Hauser L."/>
            <person name="Markowitz V."/>
            <person name="Cheng J.-F."/>
            <person name="Hugenholtz P."/>
            <person name="Woyke T."/>
            <person name="Wu D."/>
            <person name="Spring S."/>
            <person name="Schroeder M."/>
            <person name="Brambilla E."/>
            <person name="Klenk H.-P."/>
            <person name="Eisen J.A."/>
        </authorList>
    </citation>
    <scope>NUCLEOTIDE SEQUENCE [LARGE SCALE GENOMIC DNA]</scope>
    <source>
        <strain evidence="4">ATCC 49306 / DSM 6799 / DCB-1</strain>
    </source>
</reference>
<dbReference type="InterPro" id="IPR036873">
    <property type="entry name" value="Rhodanese-like_dom_sf"/>
</dbReference>
<dbReference type="OrthoDB" id="9800872at2"/>
<accession>I4C5D7</accession>
<dbReference type="AlphaFoldDB" id="I4C5D7"/>
<organism evidence="3 4">
    <name type="scientific">Desulfomonile tiedjei (strain ATCC 49306 / DSM 6799 / DCB-1)</name>
    <dbReference type="NCBI Taxonomy" id="706587"/>
    <lineage>
        <taxon>Bacteria</taxon>
        <taxon>Pseudomonadati</taxon>
        <taxon>Thermodesulfobacteriota</taxon>
        <taxon>Desulfomonilia</taxon>
        <taxon>Desulfomonilales</taxon>
        <taxon>Desulfomonilaceae</taxon>
        <taxon>Desulfomonile</taxon>
    </lineage>
</organism>
<dbReference type="Pfam" id="PF00581">
    <property type="entry name" value="Rhodanese"/>
    <property type="match status" value="1"/>
</dbReference>
<dbReference type="Gene3D" id="3.40.250.10">
    <property type="entry name" value="Rhodanese-like domain"/>
    <property type="match status" value="1"/>
</dbReference>
<dbReference type="CDD" id="cd00158">
    <property type="entry name" value="RHOD"/>
    <property type="match status" value="1"/>
</dbReference>
<dbReference type="STRING" id="706587.Desti_2077"/>
<dbReference type="PROSITE" id="PS50206">
    <property type="entry name" value="RHODANESE_3"/>
    <property type="match status" value="1"/>
</dbReference>
<dbReference type="KEGG" id="dti:Desti_2077"/>
<keyword evidence="1" id="KW-0472">Membrane</keyword>
<gene>
    <name evidence="3" type="ordered locus">Desti_2077</name>
</gene>
<feature type="domain" description="Rhodanese" evidence="2">
    <location>
        <begin position="65"/>
        <end position="122"/>
    </location>
</feature>
<dbReference type="eggNOG" id="COG0607">
    <property type="taxonomic scope" value="Bacteria"/>
</dbReference>
<evidence type="ECO:0000313" key="3">
    <source>
        <dbReference type="EMBL" id="AFM24778.1"/>
    </source>
</evidence>
<dbReference type="InterPro" id="IPR001763">
    <property type="entry name" value="Rhodanese-like_dom"/>
</dbReference>
<dbReference type="GO" id="GO:0016740">
    <property type="term" value="F:transferase activity"/>
    <property type="evidence" value="ECO:0007669"/>
    <property type="project" value="UniProtKB-KW"/>
</dbReference>
<evidence type="ECO:0000256" key="1">
    <source>
        <dbReference type="SAM" id="Phobius"/>
    </source>
</evidence>
<keyword evidence="3" id="KW-0808">Transferase</keyword>
<name>I4C5D7_DESTA</name>
<evidence type="ECO:0000313" key="4">
    <source>
        <dbReference type="Proteomes" id="UP000006055"/>
    </source>
</evidence>
<dbReference type="HOGENOM" id="CLU_2011557_0_0_7"/>
<keyword evidence="4" id="KW-1185">Reference proteome</keyword>
<sequence length="122" mass="14144">MAIEVNWKRLWLPFLAIMVTVGVLWFTNRAVTPKESTWDDVVAEAGEGGYRLINTDELKQKYETDSRNILLVDTRQDWEFAMGHIKGAVNFPMEPTAWSRWQKKGKLAEALGPDKNRLIIFY</sequence>
<protein>
    <submittedName>
        <fullName evidence="3">Putative sulfurtransferase</fullName>
    </submittedName>
</protein>
<dbReference type="SUPFAM" id="SSF52821">
    <property type="entry name" value="Rhodanese/Cell cycle control phosphatase"/>
    <property type="match status" value="1"/>
</dbReference>
<dbReference type="EMBL" id="CP003360">
    <property type="protein sequence ID" value="AFM24778.1"/>
    <property type="molecule type" value="Genomic_DNA"/>
</dbReference>
<feature type="transmembrane region" description="Helical" evidence="1">
    <location>
        <begin position="10"/>
        <end position="27"/>
    </location>
</feature>
<proteinExistence type="predicted"/>
<dbReference type="Proteomes" id="UP000006055">
    <property type="component" value="Chromosome"/>
</dbReference>
<keyword evidence="1" id="KW-1133">Transmembrane helix</keyword>
<evidence type="ECO:0000259" key="2">
    <source>
        <dbReference type="PROSITE" id="PS50206"/>
    </source>
</evidence>
<keyword evidence="1" id="KW-0812">Transmembrane</keyword>